<dbReference type="Gene3D" id="1.20.1070.10">
    <property type="entry name" value="Rhodopsin 7-helix transmembrane proteins"/>
    <property type="match status" value="1"/>
</dbReference>
<feature type="region of interest" description="Disordered" evidence="5">
    <location>
        <begin position="305"/>
        <end position="341"/>
    </location>
</feature>
<proteinExistence type="predicted"/>
<sequence length="433" mass="47083">MLLSRDFSFDDPQDLNALLIALTVPSLSATVLVLLAFAYTAWHPKSRPYMNRVSFRLLVYALIANLLFGAVFLSDWSPELLPSSEAGCTCVAFLNNIALVFSTAMFFSMALNLQLVLIHGINGQKMEKYYLIGAVLLTSVCSITTLAAGHFGYYAPGDGCWFTGSTPDEQFGWIIGAQAFWVLAMAVGEVVMFVILVGFMCRHQRRNAQLLSNTSTASHRSAPILQYRPIILRIGLYPLLSCTLNFSATILDLYLAKHPENTSLIRRLNVVDGFIYGLRPFLYTCLAATDPSFIRGVQALLKGSSNQSSGTLTSVGFGSGTATTTRPRRSTVSSGTSSSRRKRFSVGTQALVRIDLERVVDAESGVMAGPERVSDESGESEMVEVQPGALDDSQGGQDVEGEEVPSVPVEAGNTTTTTHSRRKSQMDAIEQQI</sequence>
<comment type="subcellular location">
    <subcellularLocation>
        <location evidence="1">Membrane</location>
        <topology evidence="1">Multi-pass membrane protein</topology>
    </subcellularLocation>
</comment>
<dbReference type="EMBL" id="JARKIF010000002">
    <property type="protein sequence ID" value="KAJ7647940.1"/>
    <property type="molecule type" value="Genomic_DNA"/>
</dbReference>
<feature type="transmembrane region" description="Helical" evidence="6">
    <location>
        <begin position="93"/>
        <end position="117"/>
    </location>
</feature>
<organism evidence="7 8">
    <name type="scientific">Roridomyces roridus</name>
    <dbReference type="NCBI Taxonomy" id="1738132"/>
    <lineage>
        <taxon>Eukaryota</taxon>
        <taxon>Fungi</taxon>
        <taxon>Dikarya</taxon>
        <taxon>Basidiomycota</taxon>
        <taxon>Agaricomycotina</taxon>
        <taxon>Agaricomycetes</taxon>
        <taxon>Agaricomycetidae</taxon>
        <taxon>Agaricales</taxon>
        <taxon>Marasmiineae</taxon>
        <taxon>Mycenaceae</taxon>
        <taxon>Roridomyces</taxon>
    </lineage>
</organism>
<gene>
    <name evidence="7" type="ORF">FB45DRAFT_1052345</name>
</gene>
<feature type="transmembrane region" description="Helical" evidence="6">
    <location>
        <begin position="53"/>
        <end position="73"/>
    </location>
</feature>
<evidence type="ECO:0000313" key="8">
    <source>
        <dbReference type="Proteomes" id="UP001221142"/>
    </source>
</evidence>
<reference evidence="7" key="1">
    <citation type="submission" date="2023-03" db="EMBL/GenBank/DDBJ databases">
        <title>Massive genome expansion in bonnet fungi (Mycena s.s.) driven by repeated elements and novel gene families across ecological guilds.</title>
        <authorList>
            <consortium name="Lawrence Berkeley National Laboratory"/>
            <person name="Harder C.B."/>
            <person name="Miyauchi S."/>
            <person name="Viragh M."/>
            <person name="Kuo A."/>
            <person name="Thoen E."/>
            <person name="Andreopoulos B."/>
            <person name="Lu D."/>
            <person name="Skrede I."/>
            <person name="Drula E."/>
            <person name="Henrissat B."/>
            <person name="Morin E."/>
            <person name="Kohler A."/>
            <person name="Barry K."/>
            <person name="LaButti K."/>
            <person name="Morin E."/>
            <person name="Salamov A."/>
            <person name="Lipzen A."/>
            <person name="Mereny Z."/>
            <person name="Hegedus B."/>
            <person name="Baldrian P."/>
            <person name="Stursova M."/>
            <person name="Weitz H."/>
            <person name="Taylor A."/>
            <person name="Grigoriev I.V."/>
            <person name="Nagy L.G."/>
            <person name="Martin F."/>
            <person name="Kauserud H."/>
        </authorList>
    </citation>
    <scope>NUCLEOTIDE SEQUENCE</scope>
    <source>
        <strain evidence="7">9284</strain>
    </source>
</reference>
<feature type="compositionally biased region" description="Polar residues" evidence="5">
    <location>
        <begin position="305"/>
        <end position="316"/>
    </location>
</feature>
<keyword evidence="3 6" id="KW-1133">Transmembrane helix</keyword>
<feature type="transmembrane region" description="Helical" evidence="6">
    <location>
        <begin position="129"/>
        <end position="153"/>
    </location>
</feature>
<name>A0AAD7CGC3_9AGAR</name>
<feature type="transmembrane region" description="Helical" evidence="6">
    <location>
        <begin position="230"/>
        <end position="256"/>
    </location>
</feature>
<dbReference type="PANTHER" id="PTHR23112">
    <property type="entry name" value="G PROTEIN-COUPLED RECEPTOR 157-RELATED"/>
    <property type="match status" value="1"/>
</dbReference>
<comment type="caution">
    <text evidence="7">The sequence shown here is derived from an EMBL/GenBank/DDBJ whole genome shotgun (WGS) entry which is preliminary data.</text>
</comment>
<evidence type="ECO:0000313" key="7">
    <source>
        <dbReference type="EMBL" id="KAJ7647940.1"/>
    </source>
</evidence>
<evidence type="ECO:0000256" key="5">
    <source>
        <dbReference type="SAM" id="MobiDB-lite"/>
    </source>
</evidence>
<dbReference type="PANTHER" id="PTHR23112:SF0">
    <property type="entry name" value="TRANSMEMBRANE PROTEIN 116"/>
    <property type="match status" value="1"/>
</dbReference>
<feature type="region of interest" description="Disordered" evidence="5">
    <location>
        <begin position="366"/>
        <end position="433"/>
    </location>
</feature>
<dbReference type="GO" id="GO:0005886">
    <property type="term" value="C:plasma membrane"/>
    <property type="evidence" value="ECO:0007669"/>
    <property type="project" value="TreeGrafter"/>
</dbReference>
<evidence type="ECO:0000256" key="4">
    <source>
        <dbReference type="ARBA" id="ARBA00023136"/>
    </source>
</evidence>
<accession>A0AAD7CGC3</accession>
<evidence type="ECO:0000256" key="2">
    <source>
        <dbReference type="ARBA" id="ARBA00022692"/>
    </source>
</evidence>
<evidence type="ECO:0000256" key="6">
    <source>
        <dbReference type="SAM" id="Phobius"/>
    </source>
</evidence>
<feature type="transmembrane region" description="Helical" evidence="6">
    <location>
        <begin position="173"/>
        <end position="199"/>
    </location>
</feature>
<evidence type="ECO:0000256" key="1">
    <source>
        <dbReference type="ARBA" id="ARBA00004141"/>
    </source>
</evidence>
<dbReference type="AlphaFoldDB" id="A0AAD7CGC3"/>
<dbReference type="GO" id="GO:0004930">
    <property type="term" value="F:G protein-coupled receptor activity"/>
    <property type="evidence" value="ECO:0007669"/>
    <property type="project" value="TreeGrafter"/>
</dbReference>
<feature type="compositionally biased region" description="Low complexity" evidence="5">
    <location>
        <begin position="320"/>
        <end position="338"/>
    </location>
</feature>
<evidence type="ECO:0000256" key="3">
    <source>
        <dbReference type="ARBA" id="ARBA00022989"/>
    </source>
</evidence>
<keyword evidence="4 6" id="KW-0472">Membrane</keyword>
<protein>
    <submittedName>
        <fullName evidence="7">Uncharacterized protein</fullName>
    </submittedName>
</protein>
<keyword evidence="2 6" id="KW-0812">Transmembrane</keyword>
<dbReference type="GO" id="GO:0007189">
    <property type="term" value="P:adenylate cyclase-activating G protein-coupled receptor signaling pathway"/>
    <property type="evidence" value="ECO:0007669"/>
    <property type="project" value="TreeGrafter"/>
</dbReference>
<feature type="transmembrane region" description="Helical" evidence="6">
    <location>
        <begin position="20"/>
        <end position="41"/>
    </location>
</feature>
<keyword evidence="8" id="KW-1185">Reference proteome</keyword>
<dbReference type="Proteomes" id="UP001221142">
    <property type="component" value="Unassembled WGS sequence"/>
</dbReference>